<feature type="domain" description="HTH gntR-type" evidence="4">
    <location>
        <begin position="20"/>
        <end position="88"/>
    </location>
</feature>
<keyword evidence="1" id="KW-0805">Transcription regulation</keyword>
<dbReference type="SUPFAM" id="SSF46785">
    <property type="entry name" value="Winged helix' DNA-binding domain"/>
    <property type="match status" value="1"/>
</dbReference>
<dbReference type="SMART" id="SM00345">
    <property type="entry name" value="HTH_GNTR"/>
    <property type="match status" value="1"/>
</dbReference>
<reference evidence="6" key="1">
    <citation type="journal article" date="2019" name="Int. J. Syst. Evol. Microbiol.">
        <title>The Global Catalogue of Microorganisms (GCM) 10K type strain sequencing project: providing services to taxonomists for standard genome sequencing and annotation.</title>
        <authorList>
            <consortium name="The Broad Institute Genomics Platform"/>
            <consortium name="The Broad Institute Genome Sequencing Center for Infectious Disease"/>
            <person name="Wu L."/>
            <person name="Ma J."/>
        </authorList>
    </citation>
    <scope>NUCLEOTIDE SEQUENCE [LARGE SCALE GENOMIC DNA]</scope>
    <source>
        <strain evidence="6">JCM 18304</strain>
    </source>
</reference>
<sequence length="257" mass="28184">MATLLDVTTTPAPDRNYRRDGVHGRLVHELGRRVIDGRYPIGDALPTETALVDQLGSGRSAIREAVKVLTAKGLVKARTKVGTVVQPESCWHLLDPDVLAWRYQNDPSDKQLEDLGGVRVAFEPEAARLAAGATDRGGIAAIQREYLLMEQTIDDPDEFIGHDLAFHAAIVHTGGNQLLEQLSALMSAAFAAARQVHTRNVRRNKRTLAGHRAVLDAIVGRRVDEAAELMRVLVTGAQHDIRRDLRSRPRGDAHARA</sequence>
<dbReference type="Pfam" id="PF07729">
    <property type="entry name" value="FCD"/>
    <property type="match status" value="1"/>
</dbReference>
<name>A0ABP9S344_9ACTN</name>
<dbReference type="Gene3D" id="1.20.120.530">
    <property type="entry name" value="GntR ligand-binding domain-like"/>
    <property type="match status" value="1"/>
</dbReference>
<dbReference type="SMART" id="SM00895">
    <property type="entry name" value="FCD"/>
    <property type="match status" value="1"/>
</dbReference>
<dbReference type="InterPro" id="IPR011711">
    <property type="entry name" value="GntR_C"/>
</dbReference>
<protein>
    <submittedName>
        <fullName evidence="5">FadR/GntR family transcriptional regulator</fullName>
    </submittedName>
</protein>
<gene>
    <name evidence="5" type="ORF">GCM10023322_43830</name>
</gene>
<evidence type="ECO:0000259" key="4">
    <source>
        <dbReference type="PROSITE" id="PS50949"/>
    </source>
</evidence>
<dbReference type="CDD" id="cd07377">
    <property type="entry name" value="WHTH_GntR"/>
    <property type="match status" value="1"/>
</dbReference>
<dbReference type="PROSITE" id="PS50949">
    <property type="entry name" value="HTH_GNTR"/>
    <property type="match status" value="1"/>
</dbReference>
<dbReference type="Pfam" id="PF00392">
    <property type="entry name" value="GntR"/>
    <property type="match status" value="1"/>
</dbReference>
<dbReference type="EMBL" id="BAABJQ010000013">
    <property type="protein sequence ID" value="GAA5189934.1"/>
    <property type="molecule type" value="Genomic_DNA"/>
</dbReference>
<accession>A0ABP9S344</accession>
<dbReference type="InterPro" id="IPR000524">
    <property type="entry name" value="Tscrpt_reg_HTH_GntR"/>
</dbReference>
<dbReference type="Gene3D" id="1.10.10.10">
    <property type="entry name" value="Winged helix-like DNA-binding domain superfamily/Winged helix DNA-binding domain"/>
    <property type="match status" value="1"/>
</dbReference>
<keyword evidence="6" id="KW-1185">Reference proteome</keyword>
<dbReference type="InterPro" id="IPR036390">
    <property type="entry name" value="WH_DNA-bd_sf"/>
</dbReference>
<evidence type="ECO:0000256" key="1">
    <source>
        <dbReference type="ARBA" id="ARBA00023015"/>
    </source>
</evidence>
<dbReference type="SUPFAM" id="SSF48008">
    <property type="entry name" value="GntR ligand-binding domain-like"/>
    <property type="match status" value="1"/>
</dbReference>
<dbReference type="PANTHER" id="PTHR43537:SF44">
    <property type="entry name" value="GNTR FAMILY REGULATORY PROTEIN"/>
    <property type="match status" value="1"/>
</dbReference>
<dbReference type="PRINTS" id="PR00035">
    <property type="entry name" value="HTHGNTR"/>
</dbReference>
<evidence type="ECO:0000313" key="6">
    <source>
        <dbReference type="Proteomes" id="UP001501570"/>
    </source>
</evidence>
<keyword evidence="3" id="KW-0804">Transcription</keyword>
<comment type="caution">
    <text evidence="5">The sequence shown here is derived from an EMBL/GenBank/DDBJ whole genome shotgun (WGS) entry which is preliminary data.</text>
</comment>
<evidence type="ECO:0000256" key="3">
    <source>
        <dbReference type="ARBA" id="ARBA00023163"/>
    </source>
</evidence>
<evidence type="ECO:0000313" key="5">
    <source>
        <dbReference type="EMBL" id="GAA5189934.1"/>
    </source>
</evidence>
<dbReference type="PANTHER" id="PTHR43537">
    <property type="entry name" value="TRANSCRIPTIONAL REGULATOR, GNTR FAMILY"/>
    <property type="match status" value="1"/>
</dbReference>
<proteinExistence type="predicted"/>
<dbReference type="InterPro" id="IPR036388">
    <property type="entry name" value="WH-like_DNA-bd_sf"/>
</dbReference>
<dbReference type="InterPro" id="IPR008920">
    <property type="entry name" value="TF_FadR/GntR_C"/>
</dbReference>
<dbReference type="Proteomes" id="UP001501570">
    <property type="component" value="Unassembled WGS sequence"/>
</dbReference>
<evidence type="ECO:0000256" key="2">
    <source>
        <dbReference type="ARBA" id="ARBA00023125"/>
    </source>
</evidence>
<organism evidence="5 6">
    <name type="scientific">Rugosimonospora acidiphila</name>
    <dbReference type="NCBI Taxonomy" id="556531"/>
    <lineage>
        <taxon>Bacteria</taxon>
        <taxon>Bacillati</taxon>
        <taxon>Actinomycetota</taxon>
        <taxon>Actinomycetes</taxon>
        <taxon>Micromonosporales</taxon>
        <taxon>Micromonosporaceae</taxon>
        <taxon>Rugosimonospora</taxon>
    </lineage>
</organism>
<keyword evidence="2" id="KW-0238">DNA-binding</keyword>